<feature type="transmembrane region" description="Helical" evidence="1">
    <location>
        <begin position="76"/>
        <end position="96"/>
    </location>
</feature>
<gene>
    <name evidence="2" type="ORF">PVAP13_7KG218255</name>
</gene>
<accession>A0A8T0QD29</accession>
<keyword evidence="1" id="KW-0812">Transmembrane</keyword>
<feature type="transmembrane region" description="Helical" evidence="1">
    <location>
        <begin position="47"/>
        <end position="69"/>
    </location>
</feature>
<reference evidence="2" key="1">
    <citation type="submission" date="2020-05" db="EMBL/GenBank/DDBJ databases">
        <title>WGS assembly of Panicum virgatum.</title>
        <authorList>
            <person name="Lovell J.T."/>
            <person name="Jenkins J."/>
            <person name="Shu S."/>
            <person name="Juenger T.E."/>
            <person name="Schmutz J."/>
        </authorList>
    </citation>
    <scope>NUCLEOTIDE SEQUENCE</scope>
    <source>
        <strain evidence="2">AP13</strain>
    </source>
</reference>
<proteinExistence type="predicted"/>
<evidence type="ECO:0000256" key="1">
    <source>
        <dbReference type="SAM" id="Phobius"/>
    </source>
</evidence>
<name>A0A8T0QD29_PANVG</name>
<dbReference type="PROSITE" id="PS51257">
    <property type="entry name" value="PROKAR_LIPOPROTEIN"/>
    <property type="match status" value="1"/>
</dbReference>
<evidence type="ECO:0000313" key="3">
    <source>
        <dbReference type="Proteomes" id="UP000823388"/>
    </source>
</evidence>
<organism evidence="2 3">
    <name type="scientific">Panicum virgatum</name>
    <name type="common">Blackwell switchgrass</name>
    <dbReference type="NCBI Taxonomy" id="38727"/>
    <lineage>
        <taxon>Eukaryota</taxon>
        <taxon>Viridiplantae</taxon>
        <taxon>Streptophyta</taxon>
        <taxon>Embryophyta</taxon>
        <taxon>Tracheophyta</taxon>
        <taxon>Spermatophyta</taxon>
        <taxon>Magnoliopsida</taxon>
        <taxon>Liliopsida</taxon>
        <taxon>Poales</taxon>
        <taxon>Poaceae</taxon>
        <taxon>PACMAD clade</taxon>
        <taxon>Panicoideae</taxon>
        <taxon>Panicodae</taxon>
        <taxon>Paniceae</taxon>
        <taxon>Panicinae</taxon>
        <taxon>Panicum</taxon>
        <taxon>Panicum sect. Hiantes</taxon>
    </lineage>
</organism>
<keyword evidence="1" id="KW-1133">Transmembrane helix</keyword>
<comment type="caution">
    <text evidence="2">The sequence shown here is derived from an EMBL/GenBank/DDBJ whole genome shotgun (WGS) entry which is preliminary data.</text>
</comment>
<evidence type="ECO:0000313" key="2">
    <source>
        <dbReference type="EMBL" id="KAG2572987.1"/>
    </source>
</evidence>
<sequence length="113" mass="12600">MLCRLGSMSAFTCRWWFVDPGGCVAAVFVLLGGCFATRGYFELGGCFAAVSTLADTLPLWLCFSVDAFLPSLASWLRQYFVQVLLFGWLLFGRLVWRVPPSCFFCCVRGCGRL</sequence>
<dbReference type="EMBL" id="CM029049">
    <property type="protein sequence ID" value="KAG2572987.1"/>
    <property type="molecule type" value="Genomic_DNA"/>
</dbReference>
<dbReference type="AlphaFoldDB" id="A0A8T0QD29"/>
<keyword evidence="3" id="KW-1185">Reference proteome</keyword>
<keyword evidence="1" id="KW-0472">Membrane</keyword>
<feature type="transmembrane region" description="Helical" evidence="1">
    <location>
        <begin position="21"/>
        <end position="41"/>
    </location>
</feature>
<evidence type="ECO:0008006" key="4">
    <source>
        <dbReference type="Google" id="ProtNLM"/>
    </source>
</evidence>
<protein>
    <recommendedName>
        <fullName evidence="4">Transmembrane protein</fullName>
    </recommendedName>
</protein>
<dbReference type="Proteomes" id="UP000823388">
    <property type="component" value="Chromosome 7K"/>
</dbReference>